<keyword evidence="2" id="KW-1185">Reference proteome</keyword>
<dbReference type="EMBL" id="SOBT01000008">
    <property type="protein sequence ID" value="TDU32827.1"/>
    <property type="molecule type" value="Genomic_DNA"/>
</dbReference>
<gene>
    <name evidence="1" type="ORF">DFR24_2234</name>
</gene>
<proteinExistence type="predicted"/>
<dbReference type="AlphaFoldDB" id="A0A4R7PFC5"/>
<comment type="caution">
    <text evidence="1">The sequence shown here is derived from an EMBL/GenBank/DDBJ whole genome shotgun (WGS) entry which is preliminary data.</text>
</comment>
<name>A0A4R7PFC5_9GAMM</name>
<sequence length="463" mass="52938">MRNAYREPVKYKPIQASGNLYYVRLKTPMGVMYKFGYTTLSSARERLALRQNGDERYLDRVLFFGHFDNAADIEQAVHERFAGHALFSRFGPQVDMPLYNNGQSELYSTDILRLDPLYNISQSRQTEKNITTKMYGQTAELTAQQAIAQQESDALIERMTPFIRALFRMLDFISNIFASNIERRRTSLIKSLNKRIAAEAERDIELGFVDTERARRLKEKIIADRLKEKEDRIPSIERDIVCAMAALKERDIKRFESIVDIEAFGANVADAMTQDFVVFSDYLGVASNAWMIKLVDAMADAGSTELLLRPVRETYCAALRELVSLHQLRDEDLHLPNEDVYKEEEPSSAEHEQGLSSHLAGYFAPKIFLDLFGRKWTLPDVPTFKRGASWVEFPIQIENDSPVFSGELILRVSRAASRRLELSFPTFIQLLANAQETTGHVVRGINHMGLELRQSSMEQEATV</sequence>
<dbReference type="Proteomes" id="UP000295341">
    <property type="component" value="Unassembled WGS sequence"/>
</dbReference>
<dbReference type="OrthoDB" id="7027170at2"/>
<organism evidence="1 2">
    <name type="scientific">Panacagrimonas perspica</name>
    <dbReference type="NCBI Taxonomy" id="381431"/>
    <lineage>
        <taxon>Bacteria</taxon>
        <taxon>Pseudomonadati</taxon>
        <taxon>Pseudomonadota</taxon>
        <taxon>Gammaproteobacteria</taxon>
        <taxon>Nevskiales</taxon>
        <taxon>Nevskiaceae</taxon>
        <taxon>Panacagrimonas</taxon>
    </lineage>
</organism>
<protein>
    <submittedName>
        <fullName evidence="1">Uncharacterized protein</fullName>
    </submittedName>
</protein>
<reference evidence="1 2" key="1">
    <citation type="submission" date="2019-03" db="EMBL/GenBank/DDBJ databases">
        <title>Genomic Encyclopedia of Type Strains, Phase IV (KMG-IV): sequencing the most valuable type-strain genomes for metagenomic binning, comparative biology and taxonomic classification.</title>
        <authorList>
            <person name="Goeker M."/>
        </authorList>
    </citation>
    <scope>NUCLEOTIDE SEQUENCE [LARGE SCALE GENOMIC DNA]</scope>
    <source>
        <strain evidence="1 2">DSM 26377</strain>
    </source>
</reference>
<evidence type="ECO:0000313" key="1">
    <source>
        <dbReference type="EMBL" id="TDU32827.1"/>
    </source>
</evidence>
<accession>A0A4R7PFC5</accession>
<evidence type="ECO:0000313" key="2">
    <source>
        <dbReference type="Proteomes" id="UP000295341"/>
    </source>
</evidence>
<dbReference type="RefSeq" id="WP_133881304.1">
    <property type="nucleotide sequence ID" value="NZ_MWIN01000036.1"/>
</dbReference>